<dbReference type="RefSeq" id="WP_096763525.1">
    <property type="nucleotide sequence ID" value="NZ_NXDM01000017.1"/>
</dbReference>
<dbReference type="Gene3D" id="1.20.1290.10">
    <property type="entry name" value="AhpD-like"/>
    <property type="match status" value="1"/>
</dbReference>
<evidence type="ECO:0000259" key="1">
    <source>
        <dbReference type="Pfam" id="PF02627"/>
    </source>
</evidence>
<evidence type="ECO:0000313" key="3">
    <source>
        <dbReference type="Proteomes" id="UP000218807"/>
    </source>
</evidence>
<proteinExistence type="predicted"/>
<protein>
    <submittedName>
        <fullName evidence="2">Alkylhydroperoxidase</fullName>
    </submittedName>
</protein>
<reference evidence="2 3" key="1">
    <citation type="submission" date="2017-09" db="EMBL/GenBank/DDBJ databases">
        <title>Comparative genomics of rhizobia isolated from Phaseolus vulgaris in China.</title>
        <authorList>
            <person name="Tong W."/>
        </authorList>
    </citation>
    <scope>NUCLEOTIDE SEQUENCE [LARGE SCALE GENOMIC DNA]</scope>
    <source>
        <strain evidence="2 3">L101</strain>
    </source>
</reference>
<dbReference type="InterPro" id="IPR003779">
    <property type="entry name" value="CMD-like"/>
</dbReference>
<dbReference type="GO" id="GO:0051920">
    <property type="term" value="F:peroxiredoxin activity"/>
    <property type="evidence" value="ECO:0007669"/>
    <property type="project" value="InterPro"/>
</dbReference>
<keyword evidence="2" id="KW-0560">Oxidoreductase</keyword>
<dbReference type="PANTHER" id="PTHR34846">
    <property type="entry name" value="4-CARBOXYMUCONOLACTONE DECARBOXYLASE FAMILY PROTEIN (AFU_ORTHOLOGUE AFUA_6G11590)"/>
    <property type="match status" value="1"/>
</dbReference>
<dbReference type="AlphaFoldDB" id="A0A2A5KRN6"/>
<name>A0A2A5KRN6_9HYPH</name>
<sequence>MQERMGNPALVLPAAMQALTALGKVPAEAGLSPKLLELVNLRASQINGCSVCIDGHPRIAKKLGETDERLFAVSAWRDTPYFSDAERAALALTEAVTRTSDRADPVPDDIWDEATRHYDGRSLAALVIAIANINVWNRLNIATRQIAGAWKP</sequence>
<feature type="domain" description="Carboxymuconolactone decarboxylase-like" evidence="1">
    <location>
        <begin position="13"/>
        <end position="94"/>
    </location>
</feature>
<keyword evidence="2" id="KW-0575">Peroxidase</keyword>
<keyword evidence="3" id="KW-1185">Reference proteome</keyword>
<dbReference type="SUPFAM" id="SSF69118">
    <property type="entry name" value="AhpD-like"/>
    <property type="match status" value="1"/>
</dbReference>
<evidence type="ECO:0000313" key="2">
    <source>
        <dbReference type="EMBL" id="PCK79698.1"/>
    </source>
</evidence>
<dbReference type="InterPro" id="IPR004675">
    <property type="entry name" value="AhpD_core"/>
</dbReference>
<dbReference type="InterPro" id="IPR029032">
    <property type="entry name" value="AhpD-like"/>
</dbReference>
<gene>
    <name evidence="2" type="ORF">CPT34_17580</name>
</gene>
<comment type="caution">
    <text evidence="2">The sequence shown here is derived from an EMBL/GenBank/DDBJ whole genome shotgun (WGS) entry which is preliminary data.</text>
</comment>
<dbReference type="Proteomes" id="UP000218807">
    <property type="component" value="Unassembled WGS sequence"/>
</dbReference>
<dbReference type="EMBL" id="NXDM01000017">
    <property type="protein sequence ID" value="PCK79698.1"/>
    <property type="molecule type" value="Genomic_DNA"/>
</dbReference>
<dbReference type="NCBIfam" id="TIGR00778">
    <property type="entry name" value="ahpD_dom"/>
    <property type="match status" value="1"/>
</dbReference>
<dbReference type="Pfam" id="PF02627">
    <property type="entry name" value="CMD"/>
    <property type="match status" value="1"/>
</dbReference>
<organism evidence="2 3">
    <name type="scientific">Rhizobium sophoriradicis</name>
    <dbReference type="NCBI Taxonomy" id="1535245"/>
    <lineage>
        <taxon>Bacteria</taxon>
        <taxon>Pseudomonadati</taxon>
        <taxon>Pseudomonadota</taxon>
        <taxon>Alphaproteobacteria</taxon>
        <taxon>Hyphomicrobiales</taxon>
        <taxon>Rhizobiaceae</taxon>
        <taxon>Rhizobium/Agrobacterium group</taxon>
        <taxon>Rhizobium</taxon>
    </lineage>
</organism>
<dbReference type="PANTHER" id="PTHR34846:SF7">
    <property type="entry name" value="BLL7811 PROTEIN"/>
    <property type="match status" value="1"/>
</dbReference>
<accession>A0A2A5KRN6</accession>